<protein>
    <recommendedName>
        <fullName evidence="7">Leucine-binding protein domain-containing protein</fullName>
    </recommendedName>
</protein>
<feature type="compositionally biased region" description="Pro residues" evidence="6">
    <location>
        <begin position="480"/>
        <end position="525"/>
    </location>
</feature>
<dbReference type="Gene3D" id="3.30.420.40">
    <property type="match status" value="2"/>
</dbReference>
<feature type="compositionally biased region" description="Pro residues" evidence="6">
    <location>
        <begin position="617"/>
        <end position="631"/>
    </location>
</feature>
<dbReference type="RefSeq" id="WP_344507748.1">
    <property type="nucleotide sequence ID" value="NZ_BAAAQD010000018.1"/>
</dbReference>
<dbReference type="PRINTS" id="PR00301">
    <property type="entry name" value="HEATSHOCK70"/>
</dbReference>
<dbReference type="SUPFAM" id="SSF53822">
    <property type="entry name" value="Periplasmic binding protein-like I"/>
    <property type="match status" value="1"/>
</dbReference>
<keyword evidence="4" id="KW-0067">ATP-binding</keyword>
<evidence type="ECO:0000313" key="9">
    <source>
        <dbReference type="Proteomes" id="UP001501470"/>
    </source>
</evidence>
<dbReference type="Pfam" id="PF13458">
    <property type="entry name" value="Peripla_BP_6"/>
    <property type="match status" value="1"/>
</dbReference>
<evidence type="ECO:0000256" key="3">
    <source>
        <dbReference type="ARBA" id="ARBA00022741"/>
    </source>
</evidence>
<feature type="compositionally biased region" description="Pro residues" evidence="6">
    <location>
        <begin position="535"/>
        <end position="558"/>
    </location>
</feature>
<evidence type="ECO:0000256" key="2">
    <source>
        <dbReference type="ARBA" id="ARBA00022729"/>
    </source>
</evidence>
<evidence type="ECO:0000313" key="8">
    <source>
        <dbReference type="EMBL" id="GAA1544449.1"/>
    </source>
</evidence>
<feature type="region of interest" description="Disordered" evidence="6">
    <location>
        <begin position="360"/>
        <end position="638"/>
    </location>
</feature>
<evidence type="ECO:0000259" key="7">
    <source>
        <dbReference type="Pfam" id="PF13458"/>
    </source>
</evidence>
<dbReference type="InterPro" id="IPR013126">
    <property type="entry name" value="Hsp_70_fam"/>
</dbReference>
<feature type="compositionally biased region" description="Low complexity" evidence="6">
    <location>
        <begin position="371"/>
        <end position="387"/>
    </location>
</feature>
<accession>A0ABP4MH71</accession>
<gene>
    <name evidence="8" type="ORF">GCM10009827_075310</name>
</gene>
<dbReference type="PANTHER" id="PTHR30483:SF6">
    <property type="entry name" value="PERIPLASMIC BINDING PROTEIN OF ABC TRANSPORTER FOR NATURAL AMINO ACIDS"/>
    <property type="match status" value="1"/>
</dbReference>
<dbReference type="InterPro" id="IPR051010">
    <property type="entry name" value="BCAA_transport"/>
</dbReference>
<evidence type="ECO:0000256" key="5">
    <source>
        <dbReference type="ARBA" id="ARBA00023186"/>
    </source>
</evidence>
<dbReference type="CDD" id="cd06342">
    <property type="entry name" value="PBP1_ABC_LIVBP-like"/>
    <property type="match status" value="1"/>
</dbReference>
<reference evidence="9" key="1">
    <citation type="journal article" date="2019" name="Int. J. Syst. Evol. Microbiol.">
        <title>The Global Catalogue of Microorganisms (GCM) 10K type strain sequencing project: providing services to taxonomists for standard genome sequencing and annotation.</title>
        <authorList>
            <consortium name="The Broad Institute Genomics Platform"/>
            <consortium name="The Broad Institute Genome Sequencing Center for Infectious Disease"/>
            <person name="Wu L."/>
            <person name="Ma J."/>
        </authorList>
    </citation>
    <scope>NUCLEOTIDE SEQUENCE [LARGE SCALE GENOMIC DNA]</scope>
    <source>
        <strain evidence="9">JCM 15933</strain>
    </source>
</reference>
<organism evidence="8 9">
    <name type="scientific">Dactylosporangium maewongense</name>
    <dbReference type="NCBI Taxonomy" id="634393"/>
    <lineage>
        <taxon>Bacteria</taxon>
        <taxon>Bacillati</taxon>
        <taxon>Actinomycetota</taxon>
        <taxon>Actinomycetes</taxon>
        <taxon>Micromonosporales</taxon>
        <taxon>Micromonosporaceae</taxon>
        <taxon>Dactylosporangium</taxon>
    </lineage>
</organism>
<keyword evidence="5" id="KW-0143">Chaperone</keyword>
<evidence type="ECO:0000256" key="6">
    <source>
        <dbReference type="SAM" id="MobiDB-lite"/>
    </source>
</evidence>
<feature type="compositionally biased region" description="Low complexity" evidence="6">
    <location>
        <begin position="559"/>
        <end position="616"/>
    </location>
</feature>
<feature type="compositionally biased region" description="Low complexity" evidence="6">
    <location>
        <begin position="400"/>
        <end position="424"/>
    </location>
</feature>
<name>A0ABP4MH71_9ACTN</name>
<dbReference type="Proteomes" id="UP001501470">
    <property type="component" value="Unassembled WGS sequence"/>
</dbReference>
<evidence type="ECO:0000256" key="4">
    <source>
        <dbReference type="ARBA" id="ARBA00022840"/>
    </source>
</evidence>
<dbReference type="InterPro" id="IPR028082">
    <property type="entry name" value="Peripla_BP_I"/>
</dbReference>
<feature type="compositionally biased region" description="Low complexity" evidence="6">
    <location>
        <begin position="464"/>
        <end position="479"/>
    </location>
</feature>
<feature type="compositionally biased region" description="Gly residues" evidence="6">
    <location>
        <begin position="388"/>
        <end position="399"/>
    </location>
</feature>
<dbReference type="SUPFAM" id="SSF53067">
    <property type="entry name" value="Actin-like ATPase domain"/>
    <property type="match status" value="2"/>
</dbReference>
<keyword evidence="9" id="KW-1185">Reference proteome</keyword>
<proteinExistence type="inferred from homology"/>
<dbReference type="Gene3D" id="3.90.640.10">
    <property type="entry name" value="Actin, Chain A, domain 4"/>
    <property type="match status" value="1"/>
</dbReference>
<dbReference type="EMBL" id="BAAAQD010000018">
    <property type="protein sequence ID" value="GAA1544449.1"/>
    <property type="molecule type" value="Genomic_DNA"/>
</dbReference>
<keyword evidence="3" id="KW-0547">Nucleotide-binding</keyword>
<dbReference type="Pfam" id="PF00012">
    <property type="entry name" value="HSP70"/>
    <property type="match status" value="1"/>
</dbReference>
<evidence type="ECO:0000256" key="1">
    <source>
        <dbReference type="ARBA" id="ARBA00010062"/>
    </source>
</evidence>
<sequence length="1037" mass="107100">MADTGFRLGIDFGTSNTVAVLRWPDGRTKPLLFDGSPLLPSAVYVNADGTILTGRDAVHSARLQPHRFEPYPKRRVEEGTVWLGEQDVPVLDLVTTVLRRVAAETYRVAGAYPNEVNLTHPATWPPQRRQTLSQAAVAAGFPSPFLSSEPVAAASYFVGTVGTHVPVGGIAVVYDFGAGTFDASVVRRNAGGGFDVLASEGLPDAGGLDVDAAVVAYLGRAFTGREGDQWRRLTNPESESDRRAAWQLWEDARLAKEMLSRAATTYVHVPLYDESVPIGREQLEQLARPILDRTVTATQLAVSSAGVAGQPLAAVFLVGGSSRIPLAATLLHRAFGLAPTAIEQPELVVAEGALHLAPPTGRAHVGGAPTPVASGPFGPVPVPSSGGPSSGGPSSGGPSSGAPSSGAPSSGAPSSGGPTSGGPSHEVSGDVSAQPVSATPVSPGFSMPSMNPGLPPLLQTGSMPVVPSRQQPPQVYQQPPAQPQPPQQPPVPPQQPPVPQQPVQRPPVPQQPPVQRPPVGQPVPQQPAQYQQPMQPVPPVVPQQPVPPVPQQPVPPVVPQQAPAQYQQPVQPQVQQRPPVVPPAQFQQAPPVQRPQVSAPPAAGPPVNAVQGWAPTSGPPSSGPPAYPSSAPPSAHGRGGKTLVAAVGGGVLALLLVVAGIVWAVNRNGDDVEPGGGGSSPTNQAGPAVSPACGHKVGFLGILAGTGSKDSNGMRNATKLAVDDYNAKHAGCNVGFVEFDTKGTEEGSKAAAESLVADSEVIGVVGPSYRTEVLGAAPVLEKAGIPFFTTYAPDVDLAAKGWSTFHRLIANDKDQAAAGARYIKNTLRASKVVLVYDDSDFGGVARQAVSTTLGSSVTTSVSIRRTATDFSAAVTQVTNAAPEAVYYAGEADDGTAFLKALRAAKPAIAVVVSDRLFTQLFVDTLGKAADGIVVTCPCIPSDHAGNDYASRYQAAYKTSAGYYGPEAYDGASIILAGFTAGKATREDMLAFVNRYDAKGIARSYKFASNGDLSVPDPLIWSYKIGGGYASSESSIAP</sequence>
<dbReference type="InterPro" id="IPR028081">
    <property type="entry name" value="Leu-bd"/>
</dbReference>
<comment type="caution">
    <text evidence="8">The sequence shown here is derived from an EMBL/GenBank/DDBJ whole genome shotgun (WGS) entry which is preliminary data.</text>
</comment>
<keyword evidence="2" id="KW-0732">Signal</keyword>
<feature type="domain" description="Leucine-binding protein" evidence="7">
    <location>
        <begin position="696"/>
        <end position="993"/>
    </location>
</feature>
<comment type="similarity">
    <text evidence="1">Belongs to the leucine-binding protein family.</text>
</comment>
<dbReference type="InterPro" id="IPR043129">
    <property type="entry name" value="ATPase_NBD"/>
</dbReference>
<dbReference type="Gene3D" id="3.40.50.2300">
    <property type="match status" value="2"/>
</dbReference>
<dbReference type="PANTHER" id="PTHR30483">
    <property type="entry name" value="LEUCINE-SPECIFIC-BINDING PROTEIN"/>
    <property type="match status" value="1"/>
</dbReference>